<comment type="caution">
    <text evidence="2">The sequence shown here is derived from an EMBL/GenBank/DDBJ whole genome shotgun (WGS) entry which is preliminary data.</text>
</comment>
<reference evidence="2 3" key="1">
    <citation type="journal article" date="2024" name="G3 (Bethesda)">
        <title>Genome assembly of Hibiscus sabdariffa L. provides insights into metabolisms of medicinal natural products.</title>
        <authorList>
            <person name="Kim T."/>
        </authorList>
    </citation>
    <scope>NUCLEOTIDE SEQUENCE [LARGE SCALE GENOMIC DNA]</scope>
    <source>
        <strain evidence="2">TK-2024</strain>
        <tissue evidence="2">Old leaves</tissue>
    </source>
</reference>
<evidence type="ECO:0000313" key="3">
    <source>
        <dbReference type="Proteomes" id="UP001472677"/>
    </source>
</evidence>
<protein>
    <submittedName>
        <fullName evidence="2">Uncharacterized protein</fullName>
    </submittedName>
</protein>
<organism evidence="2 3">
    <name type="scientific">Hibiscus sabdariffa</name>
    <name type="common">roselle</name>
    <dbReference type="NCBI Taxonomy" id="183260"/>
    <lineage>
        <taxon>Eukaryota</taxon>
        <taxon>Viridiplantae</taxon>
        <taxon>Streptophyta</taxon>
        <taxon>Embryophyta</taxon>
        <taxon>Tracheophyta</taxon>
        <taxon>Spermatophyta</taxon>
        <taxon>Magnoliopsida</taxon>
        <taxon>eudicotyledons</taxon>
        <taxon>Gunneridae</taxon>
        <taxon>Pentapetalae</taxon>
        <taxon>rosids</taxon>
        <taxon>malvids</taxon>
        <taxon>Malvales</taxon>
        <taxon>Malvaceae</taxon>
        <taxon>Malvoideae</taxon>
        <taxon>Hibiscus</taxon>
    </lineage>
</organism>
<accession>A0ABR2DJH2</accession>
<proteinExistence type="predicted"/>
<keyword evidence="3" id="KW-1185">Reference proteome</keyword>
<sequence>MLNCYLIRGVDLILQVLHFCINKARPISQDYPLEQKIERLLRRRRRKLVADVAIDTVGKQSILSDQDTHGNQNACNNQNALDNQNVAARDNAIQVEKPVLVLAQLAELASIVKTLQKSKETYEVKVISHRNEVDTYIETVPSKEAQVNKDELPVDATTSPSAVASHAKSTKFEKARVLEEIKPTRLATARKHDATTARSKKNS</sequence>
<feature type="region of interest" description="Disordered" evidence="1">
    <location>
        <begin position="183"/>
        <end position="203"/>
    </location>
</feature>
<evidence type="ECO:0000313" key="2">
    <source>
        <dbReference type="EMBL" id="KAK8539335.1"/>
    </source>
</evidence>
<gene>
    <name evidence="2" type="ORF">V6N12_042964</name>
</gene>
<feature type="region of interest" description="Disordered" evidence="1">
    <location>
        <begin position="147"/>
        <end position="169"/>
    </location>
</feature>
<evidence type="ECO:0000256" key="1">
    <source>
        <dbReference type="SAM" id="MobiDB-lite"/>
    </source>
</evidence>
<name>A0ABR2DJH2_9ROSI</name>
<dbReference type="Proteomes" id="UP001472677">
    <property type="component" value="Unassembled WGS sequence"/>
</dbReference>
<dbReference type="EMBL" id="JBBPBM010000026">
    <property type="protein sequence ID" value="KAK8539335.1"/>
    <property type="molecule type" value="Genomic_DNA"/>
</dbReference>